<dbReference type="PANTHER" id="PTHR10763">
    <property type="entry name" value="CELL DIVISION CONTROL PROTEIN 6-RELATED"/>
    <property type="match status" value="1"/>
</dbReference>
<gene>
    <name evidence="3" type="ORF">niasHS_001034</name>
</gene>
<keyword evidence="4" id="KW-1185">Reference proteome</keyword>
<dbReference type="AlphaFoldDB" id="A0ABD2K832"/>
<reference evidence="3 4" key="1">
    <citation type="submission" date="2024-10" db="EMBL/GenBank/DDBJ databases">
        <authorList>
            <person name="Kim D."/>
        </authorList>
    </citation>
    <scope>NUCLEOTIDE SEQUENCE [LARGE SCALE GENOMIC DNA]</scope>
    <source>
        <strain evidence="3">Taebaek</strain>
    </source>
</reference>
<dbReference type="InterPro" id="IPR050311">
    <property type="entry name" value="ORC1/CDC6"/>
</dbReference>
<dbReference type="Pfam" id="PF00004">
    <property type="entry name" value="AAA"/>
    <property type="match status" value="1"/>
</dbReference>
<name>A0ABD2K832_HETSC</name>
<dbReference type="InterPro" id="IPR003593">
    <property type="entry name" value="AAA+_ATPase"/>
</dbReference>
<evidence type="ECO:0000313" key="3">
    <source>
        <dbReference type="EMBL" id="KAL3099046.1"/>
    </source>
</evidence>
<dbReference type="GO" id="GO:0006260">
    <property type="term" value="P:DNA replication"/>
    <property type="evidence" value="ECO:0007669"/>
    <property type="project" value="UniProtKB-KW"/>
</dbReference>
<dbReference type="Gene3D" id="3.40.50.300">
    <property type="entry name" value="P-loop containing nucleotide triphosphate hydrolases"/>
    <property type="match status" value="1"/>
</dbReference>
<dbReference type="CDD" id="cd00009">
    <property type="entry name" value="AAA"/>
    <property type="match status" value="1"/>
</dbReference>
<feature type="domain" description="AAA+ ATPase" evidence="2">
    <location>
        <begin position="33"/>
        <end position="168"/>
    </location>
</feature>
<keyword evidence="1" id="KW-0235">DNA replication</keyword>
<evidence type="ECO:0000259" key="2">
    <source>
        <dbReference type="SMART" id="SM00382"/>
    </source>
</evidence>
<dbReference type="SUPFAM" id="SSF52540">
    <property type="entry name" value="P-loop containing nucleoside triphosphate hydrolases"/>
    <property type="match status" value="1"/>
</dbReference>
<evidence type="ECO:0000256" key="1">
    <source>
        <dbReference type="ARBA" id="ARBA00022705"/>
    </source>
</evidence>
<dbReference type="SMART" id="SM00382">
    <property type="entry name" value="AAA"/>
    <property type="match status" value="1"/>
</dbReference>
<dbReference type="InterPro" id="IPR003959">
    <property type="entry name" value="ATPase_AAA_core"/>
</dbReference>
<dbReference type="Proteomes" id="UP001620645">
    <property type="component" value="Unassembled WGS sequence"/>
</dbReference>
<proteinExistence type="predicted"/>
<evidence type="ECO:0000313" key="4">
    <source>
        <dbReference type="Proteomes" id="UP001620645"/>
    </source>
</evidence>
<dbReference type="Gene3D" id="1.10.8.60">
    <property type="match status" value="1"/>
</dbReference>
<accession>A0ABD2K832</accession>
<protein>
    <recommendedName>
        <fullName evidence="2">AAA+ ATPase domain-containing protein</fullName>
    </recommendedName>
</protein>
<dbReference type="EMBL" id="JBICCN010000042">
    <property type="protein sequence ID" value="KAL3099046.1"/>
    <property type="molecule type" value="Genomic_DNA"/>
</dbReference>
<dbReference type="PANTHER" id="PTHR10763:SF26">
    <property type="entry name" value="CELL DIVISION CONTROL PROTEIN 6 HOMOLOG"/>
    <property type="match status" value="1"/>
</dbReference>
<organism evidence="3 4">
    <name type="scientific">Heterodera schachtii</name>
    <name type="common">Sugarbeet cyst nematode worm</name>
    <name type="synonym">Tylenchus schachtii</name>
    <dbReference type="NCBI Taxonomy" id="97005"/>
    <lineage>
        <taxon>Eukaryota</taxon>
        <taxon>Metazoa</taxon>
        <taxon>Ecdysozoa</taxon>
        <taxon>Nematoda</taxon>
        <taxon>Chromadorea</taxon>
        <taxon>Rhabditida</taxon>
        <taxon>Tylenchina</taxon>
        <taxon>Tylenchomorpha</taxon>
        <taxon>Tylenchoidea</taxon>
        <taxon>Heteroderidae</taxon>
        <taxon>Heteroderinae</taxon>
        <taxon>Heterodera</taxon>
    </lineage>
</organism>
<dbReference type="InterPro" id="IPR027417">
    <property type="entry name" value="P-loop_NTPase"/>
</dbReference>
<sequence>MLVGREPEFIKLESLLSSALGACADCDAVDEPKPLSVYICGPPGTGKTATVGAVVKKLESVYKFHFVSVNCYSAQSSSSLAKEVLSKLGHNDVTANRANRKLGEVFDSTKKPILILLDEVDNLQSGKSKQLLYTVFGWPAQFSGRVTVIGIANTLDLTQRQMSLLKLGTQPQLITFAAYTSEQLIAILEHRFANSERYDRKAMELCARKVSVLKGDVRLAFDIASQMLANLEPDDDDDDDDKENNNNGRDEAAAAAAAADANALLASKTVVQQKTPSKCAAGVLGRTPQKMAAAQALLRKGTPTAATPPRQRRCGAKFAEVENSGGISVNKEEKEEGLVTPKRTKFEEGSACREVLKAINKTMASPCQRARLPAQTRTLLATLMRLVSSSSDASASATARCSSTSLRTLLFTTPPRTPRSGAKTALSSYCSNSASSASASLSVTRERLLSAYLTVCERLKLATPCPDEMDQMLILLESQSMVALQQPRGAKGGVGGQTRICFTVEMSIARAQINDNALINDIGQMDL</sequence>
<comment type="caution">
    <text evidence="3">The sequence shown here is derived from an EMBL/GenBank/DDBJ whole genome shotgun (WGS) entry which is preliminary data.</text>
</comment>